<organism evidence="3 4">
    <name type="scientific">Desulfosporosinus hippei DSM 8344</name>
    <dbReference type="NCBI Taxonomy" id="1121419"/>
    <lineage>
        <taxon>Bacteria</taxon>
        <taxon>Bacillati</taxon>
        <taxon>Bacillota</taxon>
        <taxon>Clostridia</taxon>
        <taxon>Eubacteriales</taxon>
        <taxon>Desulfitobacteriaceae</taxon>
        <taxon>Desulfosporosinus</taxon>
    </lineage>
</organism>
<feature type="transmembrane region" description="Helical" evidence="2">
    <location>
        <begin position="28"/>
        <end position="48"/>
    </location>
</feature>
<name>A0A1G8KJQ9_9FIRM</name>
<gene>
    <name evidence="3" type="ORF">SAMN05443529_1393</name>
</gene>
<keyword evidence="2" id="KW-1133">Transmembrane helix</keyword>
<evidence type="ECO:0000313" key="4">
    <source>
        <dbReference type="Proteomes" id="UP000198656"/>
    </source>
</evidence>
<feature type="region of interest" description="Disordered" evidence="1">
    <location>
        <begin position="167"/>
        <end position="188"/>
    </location>
</feature>
<proteinExistence type="predicted"/>
<evidence type="ECO:0000313" key="3">
    <source>
        <dbReference type="EMBL" id="SDI43629.1"/>
    </source>
</evidence>
<dbReference type="Pfam" id="PF20587">
    <property type="entry name" value="DUF6789"/>
    <property type="match status" value="1"/>
</dbReference>
<evidence type="ECO:0000256" key="2">
    <source>
        <dbReference type="SAM" id="Phobius"/>
    </source>
</evidence>
<keyword evidence="2" id="KW-0472">Membrane</keyword>
<evidence type="ECO:0008006" key="5">
    <source>
        <dbReference type="Google" id="ProtNLM"/>
    </source>
</evidence>
<evidence type="ECO:0000256" key="1">
    <source>
        <dbReference type="SAM" id="MobiDB-lite"/>
    </source>
</evidence>
<accession>A0A1G8KJQ9</accession>
<dbReference type="RefSeq" id="WP_176786253.1">
    <property type="nucleotide sequence ID" value="NZ_FNCP01000039.1"/>
</dbReference>
<dbReference type="Proteomes" id="UP000198656">
    <property type="component" value="Unassembled WGS sequence"/>
</dbReference>
<dbReference type="AlphaFoldDB" id="A0A1G8KJQ9"/>
<reference evidence="4" key="1">
    <citation type="submission" date="2016-10" db="EMBL/GenBank/DDBJ databases">
        <authorList>
            <person name="Varghese N."/>
            <person name="Submissions S."/>
        </authorList>
    </citation>
    <scope>NUCLEOTIDE SEQUENCE [LARGE SCALE GENOMIC DNA]</scope>
    <source>
        <strain evidence="4">DSM 8344</strain>
    </source>
</reference>
<dbReference type="InterPro" id="IPR046739">
    <property type="entry name" value="DUF6789"/>
</dbReference>
<dbReference type="EMBL" id="FNCP01000039">
    <property type="protein sequence ID" value="SDI43629.1"/>
    <property type="molecule type" value="Genomic_DNA"/>
</dbReference>
<keyword evidence="2" id="KW-0812">Transmembrane</keyword>
<keyword evidence="4" id="KW-1185">Reference proteome</keyword>
<sequence>MEPSNSAVNFLKKIQKFFKIKDSIARSLLSGFLGTIVMDMVNFTFWRLKRTEALHGHMAGSVFVNPFRTNQRKNFWLGQVTHQFTGAVLAIPFNYLLKKTGKDHLALKGAFFGTMTWEVVYGIGQKYGLFTTKPHLTKTHYAELLNHLVYGITTAHALVALSEPTTFPDNQSKTSQNTQSKKVQPIYSDTNYDGDISGNHII</sequence>
<protein>
    <recommendedName>
        <fullName evidence="5">DUF1440 domain-containing protein</fullName>
    </recommendedName>
</protein>